<accession>A0A0A6P199</accession>
<dbReference type="PATRIC" id="fig|1003181.4.peg.4065"/>
<keyword evidence="3" id="KW-1185">Reference proteome</keyword>
<comment type="caution">
    <text evidence="2">The sequence shown here is derived from an EMBL/GenBank/DDBJ whole genome shotgun (WGS) entry which is preliminary data.</text>
</comment>
<organism evidence="2 3">
    <name type="scientific">Candidatus Thiomargarita nelsonii</name>
    <dbReference type="NCBI Taxonomy" id="1003181"/>
    <lineage>
        <taxon>Bacteria</taxon>
        <taxon>Pseudomonadati</taxon>
        <taxon>Pseudomonadota</taxon>
        <taxon>Gammaproteobacteria</taxon>
        <taxon>Thiotrichales</taxon>
        <taxon>Thiotrichaceae</taxon>
        <taxon>Thiomargarita</taxon>
    </lineage>
</organism>
<protein>
    <recommendedName>
        <fullName evidence="1">DUF4116 domain-containing protein</fullName>
    </recommendedName>
</protein>
<dbReference type="InterPro" id="IPR025197">
    <property type="entry name" value="DUF4116"/>
</dbReference>
<feature type="domain" description="DUF4116" evidence="1">
    <location>
        <begin position="174"/>
        <end position="222"/>
    </location>
</feature>
<dbReference type="Proteomes" id="UP000076962">
    <property type="component" value="Unassembled WGS sequence"/>
</dbReference>
<evidence type="ECO:0000259" key="1">
    <source>
        <dbReference type="Pfam" id="PF13475"/>
    </source>
</evidence>
<name>A0A0A6P199_9GAMM</name>
<reference evidence="2 3" key="1">
    <citation type="submission" date="2016-05" db="EMBL/GenBank/DDBJ databases">
        <title>Single-cell genome of chain-forming Candidatus Thiomargarita nelsonii and comparison to other large sulfur-oxidizing bacteria.</title>
        <authorList>
            <person name="Winkel M."/>
            <person name="Salman V."/>
            <person name="Woyke T."/>
            <person name="Schulz-Vogt H."/>
            <person name="Richter M."/>
            <person name="Flood B."/>
            <person name="Bailey J."/>
            <person name="Amann R."/>
            <person name="Mussmann M."/>
        </authorList>
    </citation>
    <scope>NUCLEOTIDE SEQUENCE [LARGE SCALE GENOMIC DNA]</scope>
    <source>
        <strain evidence="2 3">THI036</strain>
    </source>
</reference>
<proteinExistence type="predicted"/>
<sequence length="265" mass="31289">MKRFFRYKQFSRKFIENLGKDERIKHLSQLETELSERLQPYYNDREKYWEEMEEIIEELRKFGHDLWSHDYGDRGELWGWDYMRMEKAGYLQIQFVFQGSVKTFWRTELDLRGPIYDENGNYPEWKIALIAVQKEPWALESVSEELRSDREFVLAAIQKSDWAFGYASEELRADREFVLAAVRQNGKALQYASEELQADREIVLAAIQQDGEAIKYASEELRADQEIVLAAGGGKFIEIIGEFRGKANSKIFFLIYNSISYICYG</sequence>
<evidence type="ECO:0000313" key="3">
    <source>
        <dbReference type="Proteomes" id="UP000076962"/>
    </source>
</evidence>
<dbReference type="Pfam" id="PF13475">
    <property type="entry name" value="DUF4116"/>
    <property type="match status" value="2"/>
</dbReference>
<gene>
    <name evidence="2" type="ORF">THIOM_003148</name>
</gene>
<dbReference type="AlphaFoldDB" id="A0A0A6P199"/>
<evidence type="ECO:0000313" key="2">
    <source>
        <dbReference type="EMBL" id="OAD21102.1"/>
    </source>
</evidence>
<feature type="domain" description="DUF4116" evidence="1">
    <location>
        <begin position="127"/>
        <end position="172"/>
    </location>
</feature>
<dbReference type="EMBL" id="LUTY01001872">
    <property type="protein sequence ID" value="OAD21102.1"/>
    <property type="molecule type" value="Genomic_DNA"/>
</dbReference>